<evidence type="ECO:0000313" key="3">
    <source>
        <dbReference type="Proteomes" id="UP000054516"/>
    </source>
</evidence>
<dbReference type="PANTHER" id="PTHR36578:SF1">
    <property type="entry name" value="APPLE DOMAIN-CONTAINING PROTEIN"/>
    <property type="match status" value="1"/>
</dbReference>
<dbReference type="GO" id="GO:0016787">
    <property type="term" value="F:hydrolase activity"/>
    <property type="evidence" value="ECO:0007669"/>
    <property type="project" value="UniProtKB-KW"/>
</dbReference>
<dbReference type="AlphaFoldDB" id="A0A1W2THA8"/>
<evidence type="ECO:0000313" key="2">
    <source>
        <dbReference type="EMBL" id="GAP87493.2"/>
    </source>
</evidence>
<organism evidence="2">
    <name type="scientific">Rosellinia necatrix</name>
    <name type="common">White root-rot fungus</name>
    <dbReference type="NCBI Taxonomy" id="77044"/>
    <lineage>
        <taxon>Eukaryota</taxon>
        <taxon>Fungi</taxon>
        <taxon>Dikarya</taxon>
        <taxon>Ascomycota</taxon>
        <taxon>Pezizomycotina</taxon>
        <taxon>Sordariomycetes</taxon>
        <taxon>Xylariomycetidae</taxon>
        <taxon>Xylariales</taxon>
        <taxon>Xylariaceae</taxon>
        <taxon>Rosellinia</taxon>
    </lineage>
</organism>
<feature type="signal peptide" evidence="1">
    <location>
        <begin position="1"/>
        <end position="18"/>
    </location>
</feature>
<sequence length="160" mass="17395">MEFGVLAGILAMARLAAGAAYTVPAVYDPSATHTLQFNLDLVEQEFKLAGYHSTFEADSFSVLAAIDDYTGPARYGNKAINAPINCLGQNTHLGCFAWLDGVFHPNRCADACTAKTQYDVTHGLPDRPCRFFNTYILKKNGEDFAQYCSLVNALASIVSE</sequence>
<accession>A0A1W2THA8</accession>
<name>A0A1W2THA8_ROSNE</name>
<proteinExistence type="predicted"/>
<keyword evidence="3" id="KW-1185">Reference proteome</keyword>
<evidence type="ECO:0000256" key="1">
    <source>
        <dbReference type="SAM" id="SignalP"/>
    </source>
</evidence>
<keyword evidence="1" id="KW-0732">Signal</keyword>
<reference evidence="2" key="1">
    <citation type="submission" date="2016-03" db="EMBL/GenBank/DDBJ databases">
        <title>Draft genome sequence of Rosellinia necatrix.</title>
        <authorList>
            <person name="Kanematsu S."/>
        </authorList>
    </citation>
    <scope>NUCLEOTIDE SEQUENCE [LARGE SCALE GENOMIC DNA]</scope>
    <source>
        <strain evidence="2">W97</strain>
    </source>
</reference>
<dbReference type="EMBL" id="DF977471">
    <property type="protein sequence ID" value="GAP87493.2"/>
    <property type="molecule type" value="Genomic_DNA"/>
</dbReference>
<keyword evidence="2" id="KW-0378">Hydrolase</keyword>
<feature type="chain" id="PRO_5012325749" evidence="1">
    <location>
        <begin position="19"/>
        <end position="160"/>
    </location>
</feature>
<dbReference type="Proteomes" id="UP000054516">
    <property type="component" value="Unassembled WGS sequence"/>
</dbReference>
<dbReference type="PANTHER" id="PTHR36578">
    <property type="entry name" value="CHROMOSOME 15, WHOLE GENOME SHOTGUN SEQUENCE"/>
    <property type="match status" value="1"/>
</dbReference>
<dbReference type="OrthoDB" id="271448at2759"/>
<gene>
    <name evidence="2" type="ORF">SAMD00023353_2600560</name>
</gene>
<protein>
    <submittedName>
        <fullName evidence="2">Putative glycoside hydrolase</fullName>
    </submittedName>
</protein>